<feature type="domain" description="RING-type" evidence="9">
    <location>
        <begin position="28"/>
        <end position="69"/>
    </location>
</feature>
<sequence>MAPDHDIEWAISRLRRFPYPIIETVTNCPICARDFQKGEELARLNCFHVFGWECIVESLREKPECPLCHTNAIQMAFSLDIDDCDSDEEEDERAAAHFRAQGEQDVWLVYNSINQETVDKLISGLPIRRFQHSMETGRHLCSCTICSIDFRAGGNIARLPCGHEVNADDCVALVYDCDYSANECIYMMNAQFDRQCIAKWLWMKPQCPYCRYDLVKKLSLDDF</sequence>
<accession>A0A0H5QHS2</accession>
<dbReference type="GO" id="GO:0008270">
    <property type="term" value="F:zinc ion binding"/>
    <property type="evidence" value="ECO:0007669"/>
    <property type="project" value="UniProtKB-KW"/>
</dbReference>
<evidence type="ECO:0000256" key="1">
    <source>
        <dbReference type="ARBA" id="ARBA00000900"/>
    </source>
</evidence>
<keyword evidence="5 8" id="KW-0863">Zinc-finger</keyword>
<evidence type="ECO:0000256" key="5">
    <source>
        <dbReference type="ARBA" id="ARBA00022771"/>
    </source>
</evidence>
<dbReference type="EC" id="2.3.2.27" evidence="2"/>
<evidence type="ECO:0000256" key="6">
    <source>
        <dbReference type="ARBA" id="ARBA00022786"/>
    </source>
</evidence>
<keyword evidence="7" id="KW-0862">Zinc</keyword>
<name>A0A0H5QHS2_9EUKA</name>
<evidence type="ECO:0000256" key="7">
    <source>
        <dbReference type="ARBA" id="ARBA00022833"/>
    </source>
</evidence>
<dbReference type="Gene3D" id="3.30.40.10">
    <property type="entry name" value="Zinc/RING finger domain, C3HC4 (zinc finger)"/>
    <property type="match status" value="2"/>
</dbReference>
<protein>
    <recommendedName>
        <fullName evidence="2">RING-type E3 ubiquitin transferase</fullName>
        <ecNumber evidence="2">2.3.2.27</ecNumber>
    </recommendedName>
</protein>
<evidence type="ECO:0000256" key="2">
    <source>
        <dbReference type="ARBA" id="ARBA00012483"/>
    </source>
</evidence>
<dbReference type="AlphaFoldDB" id="A0A0H5QHS2"/>
<evidence type="ECO:0000313" key="10">
    <source>
        <dbReference type="EMBL" id="CRZ01585.1"/>
    </source>
</evidence>
<evidence type="ECO:0000256" key="4">
    <source>
        <dbReference type="ARBA" id="ARBA00022723"/>
    </source>
</evidence>
<proteinExistence type="predicted"/>
<keyword evidence="6" id="KW-0833">Ubl conjugation pathway</keyword>
<evidence type="ECO:0000256" key="8">
    <source>
        <dbReference type="PROSITE-ProRule" id="PRU00175"/>
    </source>
</evidence>
<dbReference type="PANTHER" id="PTHR22937:SF65">
    <property type="entry name" value="E3 UBIQUITIN-PROTEIN LIGASE ARK2C"/>
    <property type="match status" value="1"/>
</dbReference>
<dbReference type="InterPro" id="IPR001841">
    <property type="entry name" value="Znf_RING"/>
</dbReference>
<organism evidence="10">
    <name type="scientific">Spongospora subterranea</name>
    <dbReference type="NCBI Taxonomy" id="70186"/>
    <lineage>
        <taxon>Eukaryota</taxon>
        <taxon>Sar</taxon>
        <taxon>Rhizaria</taxon>
        <taxon>Endomyxa</taxon>
        <taxon>Phytomyxea</taxon>
        <taxon>Plasmodiophorida</taxon>
        <taxon>Plasmodiophoridae</taxon>
        <taxon>Spongospora</taxon>
    </lineage>
</organism>
<dbReference type="InterPro" id="IPR045191">
    <property type="entry name" value="MBR1/2-like"/>
</dbReference>
<dbReference type="GO" id="GO:0061630">
    <property type="term" value="F:ubiquitin protein ligase activity"/>
    <property type="evidence" value="ECO:0007669"/>
    <property type="project" value="UniProtKB-EC"/>
</dbReference>
<keyword evidence="4" id="KW-0479">Metal-binding</keyword>
<dbReference type="Pfam" id="PF13639">
    <property type="entry name" value="zf-RING_2"/>
    <property type="match status" value="1"/>
</dbReference>
<dbReference type="InterPro" id="IPR013083">
    <property type="entry name" value="Znf_RING/FYVE/PHD"/>
</dbReference>
<reference evidence="10" key="1">
    <citation type="submission" date="2015-04" db="EMBL/GenBank/DDBJ databases">
        <title>The genome sequence of the plant pathogenic Rhizarian Plasmodiophora brassicae reveals insights in its biotrophic life cycle and the origin of chitin synthesis.</title>
        <authorList>
            <person name="Schwelm A."/>
            <person name="Fogelqvist J."/>
            <person name="Knaust A."/>
            <person name="Julke S."/>
            <person name="Lilja T."/>
            <person name="Dhandapani V."/>
            <person name="Bonilla-Rosso G."/>
            <person name="Karlsson M."/>
            <person name="Shevchenko A."/>
            <person name="Choi S.R."/>
            <person name="Kim H.G."/>
            <person name="Park J.Y."/>
            <person name="Lim Y.P."/>
            <person name="Ludwig-Muller J."/>
            <person name="Dixelius C."/>
        </authorList>
    </citation>
    <scope>NUCLEOTIDE SEQUENCE</scope>
    <source>
        <tissue evidence="10">Potato root galls</tissue>
    </source>
</reference>
<dbReference type="EMBL" id="HACM01001143">
    <property type="protein sequence ID" value="CRZ01585.1"/>
    <property type="molecule type" value="Transcribed_RNA"/>
</dbReference>
<keyword evidence="3" id="KW-0808">Transferase</keyword>
<dbReference type="SMART" id="SM00184">
    <property type="entry name" value="RING"/>
    <property type="match status" value="2"/>
</dbReference>
<comment type="catalytic activity">
    <reaction evidence="1">
        <text>S-ubiquitinyl-[E2 ubiquitin-conjugating enzyme]-L-cysteine + [acceptor protein]-L-lysine = [E2 ubiquitin-conjugating enzyme]-L-cysteine + N(6)-ubiquitinyl-[acceptor protein]-L-lysine.</text>
        <dbReference type="EC" id="2.3.2.27"/>
    </reaction>
</comment>
<evidence type="ECO:0000256" key="3">
    <source>
        <dbReference type="ARBA" id="ARBA00022679"/>
    </source>
</evidence>
<dbReference type="PROSITE" id="PS50089">
    <property type="entry name" value="ZF_RING_2"/>
    <property type="match status" value="1"/>
</dbReference>
<dbReference type="PANTHER" id="PTHR22937">
    <property type="entry name" value="E3 UBIQUITIN-PROTEIN LIGASE RNF165"/>
    <property type="match status" value="1"/>
</dbReference>
<dbReference type="SUPFAM" id="SSF57850">
    <property type="entry name" value="RING/U-box"/>
    <property type="match status" value="2"/>
</dbReference>
<evidence type="ECO:0000259" key="9">
    <source>
        <dbReference type="PROSITE" id="PS50089"/>
    </source>
</evidence>